<dbReference type="KEGG" id="sphi:TS85_01035"/>
<reference evidence="2 3" key="2">
    <citation type="submission" date="2015-02" db="EMBL/GenBank/DDBJ databases">
        <title>The complete genome of Sphingomonas hengshuiensis sp. WHSC-8 isolated from soil of Hengshui Lake.</title>
        <authorList>
            <person name="Wei S."/>
            <person name="Guo J."/>
            <person name="Su C."/>
            <person name="Wu R."/>
            <person name="Zhang Z."/>
            <person name="Liang K."/>
            <person name="Li H."/>
            <person name="Wang T."/>
            <person name="Liu H."/>
            <person name="Zhang C."/>
            <person name="Li Z."/>
            <person name="Wang Q."/>
            <person name="Meng J."/>
        </authorList>
    </citation>
    <scope>NUCLEOTIDE SEQUENCE [LARGE SCALE GENOMIC DNA]</scope>
    <source>
        <strain evidence="2 3">WHSC-8</strain>
    </source>
</reference>
<gene>
    <name evidence="2" type="ORF">TS85_01035</name>
</gene>
<dbReference type="InterPro" id="IPR010982">
    <property type="entry name" value="Lambda_DNA-bd_dom_sf"/>
</dbReference>
<organism evidence="2 3">
    <name type="scientific">Sphingomonas hengshuiensis</name>
    <dbReference type="NCBI Taxonomy" id="1609977"/>
    <lineage>
        <taxon>Bacteria</taxon>
        <taxon>Pseudomonadati</taxon>
        <taxon>Pseudomonadota</taxon>
        <taxon>Alphaproteobacteria</taxon>
        <taxon>Sphingomonadales</taxon>
        <taxon>Sphingomonadaceae</taxon>
        <taxon>Sphingomonas</taxon>
    </lineage>
</organism>
<dbReference type="Gene3D" id="1.10.260.40">
    <property type="entry name" value="lambda repressor-like DNA-binding domains"/>
    <property type="match status" value="1"/>
</dbReference>
<evidence type="ECO:0000313" key="3">
    <source>
        <dbReference type="Proteomes" id="UP000032300"/>
    </source>
</evidence>
<accession>A0A7U5CUL4</accession>
<dbReference type="RefSeq" id="WP_044329875.1">
    <property type="nucleotide sequence ID" value="NZ_CP010836.1"/>
</dbReference>
<evidence type="ECO:0000256" key="1">
    <source>
        <dbReference type="SAM" id="MobiDB-lite"/>
    </source>
</evidence>
<dbReference type="Proteomes" id="UP000032300">
    <property type="component" value="Chromosome"/>
</dbReference>
<dbReference type="AlphaFoldDB" id="A0A7U5CUL4"/>
<name>A0A7U5CUL4_9SPHN</name>
<feature type="region of interest" description="Disordered" evidence="1">
    <location>
        <begin position="108"/>
        <end position="127"/>
    </location>
</feature>
<dbReference type="OrthoDB" id="8453626at2"/>
<reference evidence="2 3" key="1">
    <citation type="journal article" date="2015" name="Int. J. Syst. Evol. Microbiol.">
        <title>Sphingomonas hengshuiensis sp. nov., isolated from lake wetland.</title>
        <authorList>
            <person name="Wei S."/>
            <person name="Wang T."/>
            <person name="Liu H."/>
            <person name="Zhang C."/>
            <person name="Guo J."/>
            <person name="Wang Q."/>
            <person name="Liang K."/>
            <person name="Zhang Z."/>
        </authorList>
    </citation>
    <scope>NUCLEOTIDE SEQUENCE [LARGE SCALE GENOMIC DNA]</scope>
    <source>
        <strain evidence="2 3">WHSC-8</strain>
    </source>
</reference>
<dbReference type="EMBL" id="CP010836">
    <property type="protein sequence ID" value="AJP70709.1"/>
    <property type="molecule type" value="Genomic_DNA"/>
</dbReference>
<proteinExistence type="predicted"/>
<keyword evidence="3" id="KW-1185">Reference proteome</keyword>
<dbReference type="GO" id="GO:0003677">
    <property type="term" value="F:DNA binding"/>
    <property type="evidence" value="ECO:0007669"/>
    <property type="project" value="InterPro"/>
</dbReference>
<sequence>MVGLIRRRRAKTSLSNAELAAIASVDPGQTSRILDGQFRTVSGNVLRICNALGINPHGEDDDDAAPKEVRKRAAWAKLEASVRRAWDQTPQGAERLVAVIDAVAKVTSGKRGKEASSDASPVGNPAI</sequence>
<protein>
    <submittedName>
        <fullName evidence="2">Uncharacterized protein</fullName>
    </submittedName>
</protein>
<dbReference type="CDD" id="cd00093">
    <property type="entry name" value="HTH_XRE"/>
    <property type="match status" value="1"/>
</dbReference>
<dbReference type="InterPro" id="IPR001387">
    <property type="entry name" value="Cro/C1-type_HTH"/>
</dbReference>
<evidence type="ECO:0000313" key="2">
    <source>
        <dbReference type="EMBL" id="AJP70709.1"/>
    </source>
</evidence>
<dbReference type="SUPFAM" id="SSF47413">
    <property type="entry name" value="lambda repressor-like DNA-binding domains"/>
    <property type="match status" value="1"/>
</dbReference>